<evidence type="ECO:0000313" key="12">
    <source>
        <dbReference type="Proteomes" id="UP001062165"/>
    </source>
</evidence>
<protein>
    <recommendedName>
        <fullName evidence="9">Multidrug-efflux transporter</fullName>
    </recommendedName>
</protein>
<evidence type="ECO:0000256" key="9">
    <source>
        <dbReference type="ARBA" id="ARBA00031636"/>
    </source>
</evidence>
<evidence type="ECO:0000256" key="3">
    <source>
        <dbReference type="ARBA" id="ARBA00022449"/>
    </source>
</evidence>
<dbReference type="Proteomes" id="UP001062165">
    <property type="component" value="Chromosome"/>
</dbReference>
<keyword evidence="3" id="KW-0050">Antiport</keyword>
<comment type="subcellular location">
    <subcellularLocation>
        <location evidence="1">Cell membrane</location>
        <topology evidence="1">Multi-pass membrane protein</topology>
    </subcellularLocation>
</comment>
<reference evidence="11" key="1">
    <citation type="submission" date="2022-10" db="EMBL/GenBank/DDBJ databases">
        <title>Comparative genomics and taxonomic characterization of three novel marine species of genus Reichenbachiella exhibiting antioxidant and polysaccharide degradation activities.</title>
        <authorList>
            <person name="Muhammad N."/>
            <person name="Lee Y.-J."/>
            <person name="Ko J."/>
            <person name="Kim S.-G."/>
        </authorList>
    </citation>
    <scope>NUCLEOTIDE SEQUENCE</scope>
    <source>
        <strain evidence="11">Wsw4-B4</strain>
    </source>
</reference>
<feature type="transmembrane region" description="Helical" evidence="10">
    <location>
        <begin position="167"/>
        <end position="190"/>
    </location>
</feature>
<dbReference type="InterPro" id="IPR050222">
    <property type="entry name" value="MATE_MdtK"/>
</dbReference>
<feature type="transmembrane region" description="Helical" evidence="10">
    <location>
        <begin position="360"/>
        <end position="378"/>
    </location>
</feature>
<dbReference type="RefSeq" id="WP_263050312.1">
    <property type="nucleotide sequence ID" value="NZ_CP106735.1"/>
</dbReference>
<feature type="transmembrane region" description="Helical" evidence="10">
    <location>
        <begin position="323"/>
        <end position="340"/>
    </location>
</feature>
<feature type="transmembrane region" description="Helical" evidence="10">
    <location>
        <begin position="390"/>
        <end position="408"/>
    </location>
</feature>
<keyword evidence="8 10" id="KW-0472">Membrane</keyword>
<evidence type="ECO:0000256" key="10">
    <source>
        <dbReference type="SAM" id="Phobius"/>
    </source>
</evidence>
<dbReference type="InterPro" id="IPR002528">
    <property type="entry name" value="MATE_fam"/>
</dbReference>
<dbReference type="PIRSF" id="PIRSF006603">
    <property type="entry name" value="DinF"/>
    <property type="match status" value="1"/>
</dbReference>
<feature type="transmembrane region" description="Helical" evidence="10">
    <location>
        <begin position="56"/>
        <end position="77"/>
    </location>
</feature>
<proteinExistence type="predicted"/>
<gene>
    <name evidence="11" type="ORF">N7E81_14495</name>
</gene>
<sequence length="455" mass="49024">MQPIPSHTEGSILKSLVRMAFPIIMANILQTMYQMIDTFWLGRLGANAVASVSLSFPILFLVLSLGGGLTLAGTVMVSQYKGGGNQRMVNYSSSQTVMVIFLLSIILAFVGYYAARPLMQLVGAGPEVLEDSVTYFQVSSWGFIFLFMFFVFQSLMRGIGDVIMPMYIVLATVLLNLILDPLFIFGYGAIPGYGVAGAAMASIATQGLSALAGMIILFSGKRGITVSFSQMKWDFSWVKRLFAMGIPSSLDQSSRAGAMTIMIMLVTHYSNDVVAAYGVGARILSLVIVPALGFSIATTSLVGQNFGAGKIERAEKVGNLSSLIALVGLSFVGMVLYLFAEPITAFFIPNDPEVIRDGAVFIKIMAPSFGLLGVQQVLSGVFNGVGLTKVSMLISVFALWVIRFPVAFMLSNKTPLDYEGIWWAFPVSNALAAVVAFAYYKTGSWKLGDKQIPAI</sequence>
<evidence type="ECO:0000256" key="8">
    <source>
        <dbReference type="ARBA" id="ARBA00023136"/>
    </source>
</evidence>
<evidence type="ECO:0000313" key="11">
    <source>
        <dbReference type="EMBL" id="UXX78567.1"/>
    </source>
</evidence>
<dbReference type="PANTHER" id="PTHR43298">
    <property type="entry name" value="MULTIDRUG RESISTANCE PROTEIN NORM-RELATED"/>
    <property type="match status" value="1"/>
</dbReference>
<feature type="transmembrane region" description="Helical" evidence="10">
    <location>
        <begin position="97"/>
        <end position="115"/>
    </location>
</feature>
<evidence type="ECO:0000256" key="2">
    <source>
        <dbReference type="ARBA" id="ARBA00022448"/>
    </source>
</evidence>
<feature type="transmembrane region" description="Helical" evidence="10">
    <location>
        <begin position="16"/>
        <end position="36"/>
    </location>
</feature>
<keyword evidence="6 10" id="KW-1133">Transmembrane helix</keyword>
<dbReference type="PANTHER" id="PTHR43298:SF2">
    <property type="entry name" value="FMN_FAD EXPORTER YEEO-RELATED"/>
    <property type="match status" value="1"/>
</dbReference>
<dbReference type="CDD" id="cd13142">
    <property type="entry name" value="MATE_like_12"/>
    <property type="match status" value="1"/>
</dbReference>
<keyword evidence="2" id="KW-0813">Transport</keyword>
<dbReference type="NCBIfam" id="TIGR00797">
    <property type="entry name" value="matE"/>
    <property type="match status" value="1"/>
</dbReference>
<evidence type="ECO:0000256" key="6">
    <source>
        <dbReference type="ARBA" id="ARBA00022989"/>
    </source>
</evidence>
<organism evidence="11 12">
    <name type="scientific">Reichenbachiella carrageenanivorans</name>
    <dbReference type="NCBI Taxonomy" id="2979869"/>
    <lineage>
        <taxon>Bacteria</taxon>
        <taxon>Pseudomonadati</taxon>
        <taxon>Bacteroidota</taxon>
        <taxon>Cytophagia</taxon>
        <taxon>Cytophagales</taxon>
        <taxon>Reichenbachiellaceae</taxon>
        <taxon>Reichenbachiella</taxon>
    </lineage>
</organism>
<keyword evidence="7" id="KW-0406">Ion transport</keyword>
<feature type="transmembrane region" description="Helical" evidence="10">
    <location>
        <begin position="420"/>
        <end position="440"/>
    </location>
</feature>
<keyword evidence="12" id="KW-1185">Reference proteome</keyword>
<name>A0ABY6CXC2_9BACT</name>
<dbReference type="Pfam" id="PF01554">
    <property type="entry name" value="MatE"/>
    <property type="match status" value="2"/>
</dbReference>
<keyword evidence="5 10" id="KW-0812">Transmembrane</keyword>
<dbReference type="InterPro" id="IPR048279">
    <property type="entry name" value="MdtK-like"/>
</dbReference>
<feature type="transmembrane region" description="Helical" evidence="10">
    <location>
        <begin position="279"/>
        <end position="302"/>
    </location>
</feature>
<evidence type="ECO:0000256" key="5">
    <source>
        <dbReference type="ARBA" id="ARBA00022692"/>
    </source>
</evidence>
<dbReference type="EMBL" id="CP106735">
    <property type="protein sequence ID" value="UXX78567.1"/>
    <property type="molecule type" value="Genomic_DNA"/>
</dbReference>
<keyword evidence="4" id="KW-1003">Cell membrane</keyword>
<evidence type="ECO:0000256" key="4">
    <source>
        <dbReference type="ARBA" id="ARBA00022475"/>
    </source>
</evidence>
<evidence type="ECO:0000256" key="7">
    <source>
        <dbReference type="ARBA" id="ARBA00023065"/>
    </source>
</evidence>
<evidence type="ECO:0000256" key="1">
    <source>
        <dbReference type="ARBA" id="ARBA00004651"/>
    </source>
</evidence>
<accession>A0ABY6CXC2</accession>
<feature type="transmembrane region" description="Helical" evidence="10">
    <location>
        <begin position="135"/>
        <end position="155"/>
    </location>
</feature>